<dbReference type="AlphaFoldDB" id="A0A016VPN9"/>
<evidence type="ECO:0000256" key="5">
    <source>
        <dbReference type="PIRSR" id="PIRSR601382-1"/>
    </source>
</evidence>
<feature type="compositionally biased region" description="Polar residues" evidence="7">
    <location>
        <begin position="699"/>
        <end position="708"/>
    </location>
</feature>
<feature type="active site" evidence="5">
    <location>
        <position position="365"/>
    </location>
</feature>
<comment type="similarity">
    <text evidence="2 6">Belongs to the glycosyl hydrolase 47 family.</text>
</comment>
<keyword evidence="4" id="KW-0325">Glycoprotein</keyword>
<accession>A0A016VPN9</accession>
<feature type="active site" description="Proton donor" evidence="5">
    <location>
        <position position="345"/>
    </location>
</feature>
<comment type="caution">
    <text evidence="9">The sequence shown here is derived from an EMBL/GenBank/DDBJ whole genome shotgun (WGS) entry which is preliminary data.</text>
</comment>
<feature type="chain" id="PRO_5001489752" description="alpha-1,2-Mannosidase" evidence="8">
    <location>
        <begin position="22"/>
        <end position="1020"/>
    </location>
</feature>
<evidence type="ECO:0000256" key="2">
    <source>
        <dbReference type="ARBA" id="ARBA00007658"/>
    </source>
</evidence>
<evidence type="ECO:0000313" key="10">
    <source>
        <dbReference type="Proteomes" id="UP000024635"/>
    </source>
</evidence>
<keyword evidence="6" id="KW-0326">Glycosidase</keyword>
<keyword evidence="6" id="KW-0378">Hydrolase</keyword>
<feature type="signal peptide" evidence="8">
    <location>
        <begin position="1"/>
        <end position="21"/>
    </location>
</feature>
<evidence type="ECO:0000256" key="8">
    <source>
        <dbReference type="SAM" id="SignalP"/>
    </source>
</evidence>
<dbReference type="GO" id="GO:0044322">
    <property type="term" value="C:endoplasmic reticulum quality control compartment"/>
    <property type="evidence" value="ECO:0007669"/>
    <property type="project" value="GOC"/>
</dbReference>
<dbReference type="GO" id="GO:1904380">
    <property type="term" value="P:endoplasmic reticulum mannose trimming"/>
    <property type="evidence" value="ECO:0007669"/>
    <property type="project" value="InterPro"/>
</dbReference>
<comment type="subcellular location">
    <subcellularLocation>
        <location evidence="1">Endoplasmic reticulum</location>
    </subcellularLocation>
</comment>
<dbReference type="OrthoDB" id="8118055at2759"/>
<dbReference type="EC" id="3.2.1.-" evidence="6"/>
<dbReference type="InterPro" id="IPR012341">
    <property type="entry name" value="6hp_glycosidase-like_sf"/>
</dbReference>
<dbReference type="EMBL" id="JARK01001343">
    <property type="protein sequence ID" value="EYC28992.1"/>
    <property type="molecule type" value="Genomic_DNA"/>
</dbReference>
<dbReference type="SUPFAM" id="SSF48225">
    <property type="entry name" value="Seven-hairpin glycosidases"/>
    <property type="match status" value="2"/>
</dbReference>
<feature type="region of interest" description="Disordered" evidence="7">
    <location>
        <begin position="691"/>
        <end position="776"/>
    </location>
</feature>
<feature type="compositionally biased region" description="Polar residues" evidence="7">
    <location>
        <begin position="734"/>
        <end position="743"/>
    </location>
</feature>
<organism evidence="9 10">
    <name type="scientific">Ancylostoma ceylanicum</name>
    <dbReference type="NCBI Taxonomy" id="53326"/>
    <lineage>
        <taxon>Eukaryota</taxon>
        <taxon>Metazoa</taxon>
        <taxon>Ecdysozoa</taxon>
        <taxon>Nematoda</taxon>
        <taxon>Chromadorea</taxon>
        <taxon>Rhabditida</taxon>
        <taxon>Rhabditina</taxon>
        <taxon>Rhabditomorpha</taxon>
        <taxon>Strongyloidea</taxon>
        <taxon>Ancylostomatidae</taxon>
        <taxon>Ancylostomatinae</taxon>
        <taxon>Ancylostoma</taxon>
    </lineage>
</organism>
<evidence type="ECO:0000256" key="3">
    <source>
        <dbReference type="ARBA" id="ARBA00022824"/>
    </source>
</evidence>
<evidence type="ECO:0000313" key="9">
    <source>
        <dbReference type="EMBL" id="EYC28992.1"/>
    </source>
</evidence>
<evidence type="ECO:0000256" key="6">
    <source>
        <dbReference type="RuleBase" id="RU361193"/>
    </source>
</evidence>
<evidence type="ECO:0000256" key="7">
    <source>
        <dbReference type="SAM" id="MobiDB-lite"/>
    </source>
</evidence>
<name>A0A016VPN9_9BILA</name>
<keyword evidence="3" id="KW-0256">Endoplasmic reticulum</keyword>
<dbReference type="InterPro" id="IPR044674">
    <property type="entry name" value="EDEM1/2/3"/>
</dbReference>
<dbReference type="GO" id="GO:0004571">
    <property type="term" value="F:mannosyl-oligosaccharide 1,2-alpha-mannosidase activity"/>
    <property type="evidence" value="ECO:0007669"/>
    <property type="project" value="InterPro"/>
</dbReference>
<dbReference type="Gene3D" id="1.50.10.10">
    <property type="match status" value="2"/>
</dbReference>
<evidence type="ECO:0000256" key="4">
    <source>
        <dbReference type="ARBA" id="ARBA00023180"/>
    </source>
</evidence>
<feature type="active site" description="Proton donor" evidence="5">
    <location>
        <position position="110"/>
    </location>
</feature>
<dbReference type="InterPro" id="IPR036026">
    <property type="entry name" value="Seven-hairpin_glycosidases"/>
</dbReference>
<dbReference type="Proteomes" id="UP000024635">
    <property type="component" value="Unassembled WGS sequence"/>
</dbReference>
<gene>
    <name evidence="9" type="primary">Acey_s0007.g3534</name>
    <name evidence="9" type="synonym">Acey-F10C2.5</name>
    <name evidence="9" type="ORF">Y032_0007g3534</name>
</gene>
<dbReference type="GO" id="GO:0005975">
    <property type="term" value="P:carbohydrate metabolic process"/>
    <property type="evidence" value="ECO:0007669"/>
    <property type="project" value="InterPro"/>
</dbReference>
<dbReference type="PANTHER" id="PTHR45679:SF6">
    <property type="entry name" value="ER DEGRADATION-ENHANCING ALPHA-MANNOSIDASE-LIKE PROTEIN 2"/>
    <property type="match status" value="1"/>
</dbReference>
<reference evidence="10" key="1">
    <citation type="journal article" date="2015" name="Nat. Genet.">
        <title>The genome and transcriptome of the zoonotic hookworm Ancylostoma ceylanicum identify infection-specific gene families.</title>
        <authorList>
            <person name="Schwarz E.M."/>
            <person name="Hu Y."/>
            <person name="Antoshechkin I."/>
            <person name="Miller M.M."/>
            <person name="Sternberg P.W."/>
            <person name="Aroian R.V."/>
        </authorList>
    </citation>
    <scope>NUCLEOTIDE SEQUENCE</scope>
    <source>
        <strain evidence="10">HY135</strain>
    </source>
</reference>
<dbReference type="InterPro" id="IPR001382">
    <property type="entry name" value="Glyco_hydro_47"/>
</dbReference>
<dbReference type="GO" id="GO:0016020">
    <property type="term" value="C:membrane"/>
    <property type="evidence" value="ECO:0007669"/>
    <property type="project" value="InterPro"/>
</dbReference>
<protein>
    <recommendedName>
        <fullName evidence="6">alpha-1,2-Mannosidase</fullName>
        <ecNumber evidence="6">3.2.1.-</ecNumber>
    </recommendedName>
</protein>
<dbReference type="Pfam" id="PF01532">
    <property type="entry name" value="Glyco_hydro_47"/>
    <property type="match status" value="2"/>
</dbReference>
<dbReference type="STRING" id="53326.A0A016VPN9"/>
<keyword evidence="10" id="KW-1185">Reference proteome</keyword>
<sequence>MFLRQGAWLLLLSCCSSVEFSDELMAKYREKVREMFYHAYNGYLNHAFPLDELKPITCKGQDTWGSFSLSLVDALDTLIVMGNTTEFRRAVDLVLKSVRTDANVNVSVFETNIRIVGGLVSAHMLSGRVEGMVLEDGWPCSGPLLRLAEAMAARLLPAFNTETGMPYGTVNLKYGVPKRETPITCTAGVGTFIVEFGALSRLTGDPRFERVALRALESLWRTRSSLGLVGNHINVRTGQWTATDTGIGAGVDSYFEYLVKGALLFQRPALMEQFQEYLSAINRYVREGDWFLWVNMHKATVSLPIFQALEAFWPGLLTMVGDVEDASRIILQYSQVIRQYGFPPEFYNIQSSVSEKRTAFPLRPEFVESLMYLYRATQDPLYLELGAQVVDAIEHSAKTSCGYATINNVNDHSIEDRAVPLMEPLIITHLRSPLKSWLWSSLRQHLKCANAASCRISKEFVILFLTKNETSCEMKQRKRRSKTSSFFLLQKGLQFMPNPYAIQVLMRPYVSAVMKHYDSYTLKVIHVNQNEKERMESFFLAETTKYLYLLFDPDNFLHNDGLKARIVDTPNGECVIDAGGYIFNTEAHPIDPAIVHCCSAQRQAEREAVQKWEDQYDLLSILDHHDSISPSHLHKESLPEFLASLKKIREDPRYFEEAGSNCKPSDDEEIEYEIDESLLDEIPEMPAEFHKAEGEPDTAANQNSNENESPNRDSGVVNESAVEKTDAKEDEENSTGVASTTQNPKEETGGQIPAPVVEDPEAKETTTPAVPTPPTKGAALRMWKTKLTQNDIMQKVRALIHQARLHDEEKQEQGEVSNSAERLVSTMMKIHSDYAGRRKQILKVLAASGIVPIGGGDLIKEAKELDDEYFEELKRRTERAKIAATVPVVTAMCRNCCYPTDEIGESVGYRYLLNSVYKTHIYGKREIDCEIGPLCWPYEEPRIEDNYRNVAPEVSADAWLPGDVPLELFYYPSSLTSFEMVDVSEYKFDLLLTPPLGFSYKFIGVGQVSLPTNHSGYSRR</sequence>
<feature type="active site" evidence="5">
    <location>
        <position position="252"/>
    </location>
</feature>
<dbReference type="PANTHER" id="PTHR45679">
    <property type="entry name" value="ER DEGRADATION-ENHANCING ALPHA-MANNOSIDASE-LIKE PROTEIN 2"/>
    <property type="match status" value="1"/>
</dbReference>
<dbReference type="GO" id="GO:0005509">
    <property type="term" value="F:calcium ion binding"/>
    <property type="evidence" value="ECO:0007669"/>
    <property type="project" value="InterPro"/>
</dbReference>
<evidence type="ECO:0000256" key="1">
    <source>
        <dbReference type="ARBA" id="ARBA00004240"/>
    </source>
</evidence>
<keyword evidence="8" id="KW-0732">Signal</keyword>
<dbReference type="PRINTS" id="PR00747">
    <property type="entry name" value="GLYHDRLASE47"/>
</dbReference>
<proteinExistence type="inferred from homology"/>